<dbReference type="SUPFAM" id="SSF88659">
    <property type="entry name" value="Sigma3 and sigma4 domains of RNA polymerase sigma factors"/>
    <property type="match status" value="1"/>
</dbReference>
<dbReference type="InterPro" id="IPR036388">
    <property type="entry name" value="WH-like_DNA-bd_sf"/>
</dbReference>
<keyword evidence="4 6" id="KW-0238">DNA-binding</keyword>
<evidence type="ECO:0000256" key="1">
    <source>
        <dbReference type="ARBA" id="ARBA00022801"/>
    </source>
</evidence>
<evidence type="ECO:0000259" key="8">
    <source>
        <dbReference type="PROSITE" id="PS51192"/>
    </source>
</evidence>
<dbReference type="SMART" id="SM00487">
    <property type="entry name" value="DEXDc"/>
    <property type="match status" value="1"/>
</dbReference>
<dbReference type="PRINTS" id="PR00046">
    <property type="entry name" value="SIGMA70FCT"/>
</dbReference>
<dbReference type="InterPro" id="IPR018060">
    <property type="entry name" value="HTH_AraC"/>
</dbReference>
<dbReference type="SUPFAM" id="SSF52540">
    <property type="entry name" value="P-loop containing nucleoside triphosphate hydrolases"/>
    <property type="match status" value="2"/>
</dbReference>
<evidence type="ECO:0000256" key="2">
    <source>
        <dbReference type="ARBA" id="ARBA00023015"/>
    </source>
</evidence>
<keyword evidence="5 6" id="KW-0804">Transcription</keyword>
<dbReference type="PROSITE" id="PS51192">
    <property type="entry name" value="HELICASE_ATP_BIND_1"/>
    <property type="match status" value="1"/>
</dbReference>
<comment type="function">
    <text evidence="6">Sigma factors are initiation factors that promote the attachment of RNA polymerase to specific initiation sites and are then released.</text>
</comment>
<reference evidence="10 11" key="1">
    <citation type="journal article" date="2016" name="Nat. Commun.">
        <title>Thousands of microbial genomes shed light on interconnected biogeochemical processes in an aquifer system.</title>
        <authorList>
            <person name="Anantharaman K."/>
            <person name="Brown C.T."/>
            <person name="Hug L.A."/>
            <person name="Sharon I."/>
            <person name="Castelle C.J."/>
            <person name="Probst A.J."/>
            <person name="Thomas B.C."/>
            <person name="Singh A."/>
            <person name="Wilkins M.J."/>
            <person name="Karaoz U."/>
            <person name="Brodie E.L."/>
            <person name="Williams K.H."/>
            <person name="Hubbard S.S."/>
            <person name="Banfield J.F."/>
        </authorList>
    </citation>
    <scope>NUCLEOTIDE SEQUENCE [LARGE SCALE GENOMIC DNA]</scope>
</reference>
<dbReference type="GO" id="GO:0016987">
    <property type="term" value="F:sigma factor activity"/>
    <property type="evidence" value="ECO:0007669"/>
    <property type="project" value="UniProtKB-KW"/>
</dbReference>
<name>A0A1F6AAT1_9BACT</name>
<dbReference type="InterPro" id="IPR013324">
    <property type="entry name" value="RNA_pol_sigma_r3/r4-like"/>
</dbReference>
<dbReference type="InterPro" id="IPR007630">
    <property type="entry name" value="RNA_pol_sigma70_r4"/>
</dbReference>
<keyword evidence="2 6" id="KW-0805">Transcription regulation</keyword>
<dbReference type="EMBL" id="MFJN01000014">
    <property type="protein sequence ID" value="OGG21890.1"/>
    <property type="molecule type" value="Genomic_DNA"/>
</dbReference>
<dbReference type="PROSITE" id="PS00715">
    <property type="entry name" value="SIGMA70_1"/>
    <property type="match status" value="1"/>
</dbReference>
<evidence type="ECO:0000256" key="6">
    <source>
        <dbReference type="RuleBase" id="RU362124"/>
    </source>
</evidence>
<dbReference type="Gene3D" id="3.40.50.300">
    <property type="entry name" value="P-loop containing nucleotide triphosphate hydrolases"/>
    <property type="match status" value="1"/>
</dbReference>
<dbReference type="PROSITE" id="PS00716">
    <property type="entry name" value="SIGMA70_2"/>
    <property type="match status" value="1"/>
</dbReference>
<dbReference type="InterPro" id="IPR049730">
    <property type="entry name" value="SNF2/RAD54-like_C"/>
</dbReference>
<evidence type="ECO:0000259" key="9">
    <source>
        <dbReference type="PROSITE" id="PS51194"/>
    </source>
</evidence>
<dbReference type="SMART" id="SM00490">
    <property type="entry name" value="HELICc"/>
    <property type="match status" value="1"/>
</dbReference>
<dbReference type="SUPFAM" id="SSF88946">
    <property type="entry name" value="Sigma2 domain of RNA polymerase sigma factors"/>
    <property type="match status" value="1"/>
</dbReference>
<dbReference type="CDD" id="cd18793">
    <property type="entry name" value="SF2_C_SNF"/>
    <property type="match status" value="1"/>
</dbReference>
<feature type="domain" description="Helicase C-terminal" evidence="9">
    <location>
        <begin position="598"/>
        <end position="771"/>
    </location>
</feature>
<dbReference type="STRING" id="1798384.A3D03_01490"/>
<dbReference type="InterPro" id="IPR001650">
    <property type="entry name" value="Helicase_C-like"/>
</dbReference>
<dbReference type="InterPro" id="IPR000943">
    <property type="entry name" value="RNA_pol_sigma70"/>
</dbReference>
<dbReference type="InterPro" id="IPR000330">
    <property type="entry name" value="SNF2_N"/>
</dbReference>
<dbReference type="Pfam" id="PF04545">
    <property type="entry name" value="Sigma70_r4"/>
    <property type="match status" value="1"/>
</dbReference>
<dbReference type="InterPro" id="IPR007627">
    <property type="entry name" value="RNA_pol_sigma70_r2"/>
</dbReference>
<dbReference type="PROSITE" id="PS51194">
    <property type="entry name" value="HELICASE_CTER"/>
    <property type="match status" value="1"/>
</dbReference>
<evidence type="ECO:0000313" key="10">
    <source>
        <dbReference type="EMBL" id="OGG21890.1"/>
    </source>
</evidence>
<dbReference type="Pfam" id="PF04542">
    <property type="entry name" value="Sigma70_r2"/>
    <property type="match status" value="1"/>
</dbReference>
<dbReference type="InterPro" id="IPR014284">
    <property type="entry name" value="RNA_pol_sigma-70_dom"/>
</dbReference>
<keyword evidence="3 6" id="KW-0731">Sigma factor</keyword>
<dbReference type="GO" id="GO:0016787">
    <property type="term" value="F:hydrolase activity"/>
    <property type="evidence" value="ECO:0007669"/>
    <property type="project" value="UniProtKB-KW"/>
</dbReference>
<comment type="similarity">
    <text evidence="6">Belongs to the sigma-70 factor family.</text>
</comment>
<evidence type="ECO:0000256" key="4">
    <source>
        <dbReference type="ARBA" id="ARBA00023125"/>
    </source>
</evidence>
<dbReference type="NCBIfam" id="TIGR02937">
    <property type="entry name" value="sigma70-ECF"/>
    <property type="match status" value="1"/>
</dbReference>
<evidence type="ECO:0000313" key="11">
    <source>
        <dbReference type="Proteomes" id="UP000177092"/>
    </source>
</evidence>
<evidence type="ECO:0000256" key="5">
    <source>
        <dbReference type="ARBA" id="ARBA00023163"/>
    </source>
</evidence>
<proteinExistence type="inferred from homology"/>
<gene>
    <name evidence="10" type="ORF">A3D03_01490</name>
</gene>
<protein>
    <recommendedName>
        <fullName evidence="6">RNA polymerase sigma factor</fullName>
    </recommendedName>
</protein>
<dbReference type="PANTHER" id="PTHR30603">
    <property type="entry name" value="RNA POLYMERASE SIGMA FACTOR RPO"/>
    <property type="match status" value="1"/>
</dbReference>
<evidence type="ECO:0000259" key="7">
    <source>
        <dbReference type="PROSITE" id="PS01124"/>
    </source>
</evidence>
<comment type="caution">
    <text evidence="10">The sequence shown here is derived from an EMBL/GenBank/DDBJ whole genome shotgun (WGS) entry which is preliminary data.</text>
</comment>
<dbReference type="Gene3D" id="1.10.601.10">
    <property type="entry name" value="RNA Polymerase Primary Sigma Factor"/>
    <property type="match status" value="1"/>
</dbReference>
<dbReference type="InterPro" id="IPR013325">
    <property type="entry name" value="RNA_pol_sigma_r2"/>
</dbReference>
<dbReference type="PANTHER" id="PTHR30603:SF47">
    <property type="entry name" value="RNA POLYMERASE SIGMA FACTOR SIGD, CHLOROPLASTIC"/>
    <property type="match status" value="1"/>
</dbReference>
<feature type="domain" description="HTH araC/xylS-type" evidence="7">
    <location>
        <begin position="1494"/>
        <end position="1536"/>
    </location>
</feature>
<sequence length="1536" mass="175949">MTYFDPQDLTRLKYSLSKGKYRAFAQGLHSAQSIDKLREVFRDQVPADFPMRPSRERSQLFYDLSPADVKLQLAVKFPKEFGDRSAEVLEAGKIIPEEAKFILNSIILIRLDNKDQILDSLAKYIVARHAGENPLPLSLADVKRALEQALTNLTPESKQTKPATLDEAVKASINLAEIFNLPEGQQLLETMRQAYYLPLFKSELYKPVALFWSQYQIQYADGAIPSSQVVIEFLQRYVQEDLSLDTKLPDDQNLRAYFKNLVLPLVYQDFEEIAAYADRIKYFKDKDRTGHPKHLFFHQVEGIKILMERNGGILTDEPGTGKTLILVLAALNLLDGKNTSLTQPGRVLVVGSKSVIDNWEGELAKHVLTDALDIANVNFTDEREDPSFDYHLRQRLEQLEKMLKNPSHDKQIALVNYDLFRHPYFQQILRRYNFQIAIVDEAHNVKSRFLQSIIQEAQDPTRKDRVAKRTNRLYAYLREDQERVVFLATSTPFVKELVEPLIMTHLANPHLLPADKIRSLMKDLVGTYLMLRDASIRRKKEEIADLPPKETIHIAIDLDSMTDEEKARFKELAGQVMEKHQGKFARFYALLSLEAQAKFPWLVNKVNEIIADGRKVVIFTPFVTGEGRITAAISTAAIAERLYKAGITSVATLDGSLSDKARLLVQDEFRRRDGVKVLVGNYTIAGESITLCSPENRATEVILFIGPNAISRYVQAVDRVHRFGQDEKVTIHIPFVTGDLLDREQGTYDERVVSRLNDELAQFGSVIDGLFFMETKDLYRSVALSDRASVGGVLDLYVDRAENVTDRLIKRRLMEKDGKVRGRMRYEFSDPDEFYVEEKGKHYRVHDGGREIDLALPRVGDLVRAANEEEKEMVFGFYNQMQKFPLLTHEQTILVYEHMRNSSSLEALRADQRFLSLVNPKDQDKFTNLLEESQNLRDVLVYANMRLVAANIKRHFGLPFSDLLQEGTVGLMTAVEKYDPGLGYHLSTYATHWIRQALSRATDDQALIIRVPVHTHDALGKARYIIGQFETENGRPPRLEELRDLMVQRTKLTRAAIENVLHTIESGVMDVKSLNQEILPGKDTPFEHFLSDPTAEAAFEESEGRLANEKDAEVVEEALQTLDERSRQVLKMRFGFESSDMTLEQVGTEFDLTRERVRQIEVKALEGLRGNERLQALWERDLPSYAYRRSAEETAFRMGLLDSSEEKKVRKTRRHYVKSAARLVRRLSLLEGPDGSVTIDQTAKIRRFIDEARKNNEVWGRLPEEEKTILALYNRKSEDLDGFRERVGAVFGLLPKDVDKSVLTALEHAEQLISQAQRSPIYNQVKELREAHLSRGQIAKWLGKTEEHIGYIITQLIRDGLVERIQLKGPRKQTIELDEIVEVAVKSNPRLSNEALAEEASRRLNRPVTLLSATNSRSRLISGGKIEPMRVVLHKSVRVLDFKAELLCGESRDLSYRQMAEQLVCSVEQIATSVHRLLKQGKISPKLVRDKTRQAFKEYLEERHYREINLSEFAREVGVSRQYIHQLYQEMISPSS</sequence>
<accession>A0A1F6AAT1</accession>
<evidence type="ECO:0000256" key="3">
    <source>
        <dbReference type="ARBA" id="ARBA00023082"/>
    </source>
</evidence>
<dbReference type="Gene3D" id="1.10.10.10">
    <property type="entry name" value="Winged helix-like DNA-binding domain superfamily/Winged helix DNA-binding domain"/>
    <property type="match status" value="2"/>
</dbReference>
<dbReference type="InterPro" id="IPR027417">
    <property type="entry name" value="P-loop_NTPase"/>
</dbReference>
<dbReference type="GO" id="GO:0006352">
    <property type="term" value="P:DNA-templated transcription initiation"/>
    <property type="evidence" value="ECO:0007669"/>
    <property type="project" value="InterPro"/>
</dbReference>
<dbReference type="Proteomes" id="UP000177092">
    <property type="component" value="Unassembled WGS sequence"/>
</dbReference>
<dbReference type="InterPro" id="IPR038718">
    <property type="entry name" value="SNF2-like_sf"/>
</dbReference>
<dbReference type="InterPro" id="IPR014001">
    <property type="entry name" value="Helicase_ATP-bd"/>
</dbReference>
<dbReference type="Pfam" id="PF00176">
    <property type="entry name" value="SNF2-rel_dom"/>
    <property type="match status" value="1"/>
</dbReference>
<dbReference type="GO" id="GO:0043565">
    <property type="term" value="F:sequence-specific DNA binding"/>
    <property type="evidence" value="ECO:0007669"/>
    <property type="project" value="InterPro"/>
</dbReference>
<organism evidence="10 11">
    <name type="scientific">Candidatus Gottesmanbacteria bacterium RIFCSPHIGHO2_02_FULL_40_13</name>
    <dbReference type="NCBI Taxonomy" id="1798384"/>
    <lineage>
        <taxon>Bacteria</taxon>
        <taxon>Candidatus Gottesmaniibacteriota</taxon>
    </lineage>
</organism>
<dbReference type="Pfam" id="PF00271">
    <property type="entry name" value="Helicase_C"/>
    <property type="match status" value="1"/>
</dbReference>
<dbReference type="PROSITE" id="PS01124">
    <property type="entry name" value="HTH_ARAC_FAMILY_2"/>
    <property type="match status" value="1"/>
</dbReference>
<dbReference type="Gene3D" id="3.40.50.10810">
    <property type="entry name" value="Tandem AAA-ATPase domain"/>
    <property type="match status" value="1"/>
</dbReference>
<dbReference type="InterPro" id="IPR050239">
    <property type="entry name" value="Sigma-70_RNA_pol_init_factors"/>
</dbReference>
<feature type="domain" description="Helicase ATP-binding" evidence="8">
    <location>
        <begin position="303"/>
        <end position="510"/>
    </location>
</feature>
<keyword evidence="1" id="KW-0378">Hydrolase</keyword>
<dbReference type="CDD" id="cd06171">
    <property type="entry name" value="Sigma70_r4"/>
    <property type="match status" value="1"/>
</dbReference>
<dbReference type="GO" id="GO:0005524">
    <property type="term" value="F:ATP binding"/>
    <property type="evidence" value="ECO:0007669"/>
    <property type="project" value="InterPro"/>
</dbReference>